<dbReference type="NCBIfam" id="TIGR03071">
    <property type="entry name" value="couple_hipA"/>
    <property type="match status" value="1"/>
</dbReference>
<name>A0ABW9Z415_9HYPH</name>
<evidence type="ECO:0000313" key="3">
    <source>
        <dbReference type="EMBL" id="NBJ27200.1"/>
    </source>
</evidence>
<dbReference type="Pfam" id="PF13657">
    <property type="entry name" value="Couple_hipA"/>
    <property type="match status" value="1"/>
</dbReference>
<feature type="compositionally biased region" description="Polar residues" evidence="1">
    <location>
        <begin position="163"/>
        <end position="172"/>
    </location>
</feature>
<organism evidence="3 4">
    <name type="scientific">Microvirga arsenatis</name>
    <dbReference type="NCBI Taxonomy" id="2692265"/>
    <lineage>
        <taxon>Bacteria</taxon>
        <taxon>Pseudomonadati</taxon>
        <taxon>Pseudomonadota</taxon>
        <taxon>Alphaproteobacteria</taxon>
        <taxon>Hyphomicrobiales</taxon>
        <taxon>Methylobacteriaceae</taxon>
        <taxon>Microvirga</taxon>
    </lineage>
</organism>
<protein>
    <recommendedName>
        <fullName evidence="2">HipA N-terminal subdomain 1 domain-containing protein</fullName>
    </recommendedName>
</protein>
<feature type="compositionally biased region" description="Low complexity" evidence="1">
    <location>
        <begin position="133"/>
        <end position="146"/>
    </location>
</feature>
<dbReference type="Proteomes" id="UP000818323">
    <property type="component" value="Unassembled WGS sequence"/>
</dbReference>
<feature type="domain" description="HipA N-terminal subdomain 1" evidence="2">
    <location>
        <begin position="5"/>
        <end position="100"/>
    </location>
</feature>
<keyword evidence="4" id="KW-1185">Reference proteome</keyword>
<dbReference type="RefSeq" id="WP_161726668.1">
    <property type="nucleotide sequence ID" value="NZ_JAAAXI010000041.1"/>
</dbReference>
<feature type="region of interest" description="Disordered" evidence="1">
    <location>
        <begin position="132"/>
        <end position="172"/>
    </location>
</feature>
<sequence>MSSLPVYFERRIVGSIDVDAEGPRFTYHPDWLTTRGAFPVSTLMPLSPEPVEPGVFMSWAANFLPEGEQLRTVSQCLAIAPGDVIGLLSQLGRDTAGALSNGRPGSTSPGHWRPIEHADDLERIINELPSKPSAAARNATTWTRTTARSRRASHAWLAGTRHMPTTSARSTF</sequence>
<evidence type="ECO:0000256" key="1">
    <source>
        <dbReference type="SAM" id="MobiDB-lite"/>
    </source>
</evidence>
<evidence type="ECO:0000259" key="2">
    <source>
        <dbReference type="Pfam" id="PF13657"/>
    </source>
</evidence>
<evidence type="ECO:0000313" key="4">
    <source>
        <dbReference type="Proteomes" id="UP000818323"/>
    </source>
</evidence>
<reference evidence="3 4" key="1">
    <citation type="submission" date="2020-01" db="EMBL/GenBank/DDBJ databases">
        <title>Microvirga sp. nov., an arsenate reduction bacterium isolated from Tibet hotspring sediments.</title>
        <authorList>
            <person name="Yuan C.-G."/>
        </authorList>
    </citation>
    <scope>NUCLEOTIDE SEQUENCE [LARGE SCALE GENOMIC DNA]</scope>
    <source>
        <strain evidence="3 4">SYSU G3D203</strain>
    </source>
</reference>
<proteinExistence type="predicted"/>
<dbReference type="InterPro" id="IPR017508">
    <property type="entry name" value="HipA_N1"/>
</dbReference>
<gene>
    <name evidence="3" type="ORF">GR303_23035</name>
</gene>
<comment type="caution">
    <text evidence="3">The sequence shown here is derived from an EMBL/GenBank/DDBJ whole genome shotgun (WGS) entry which is preliminary data.</text>
</comment>
<accession>A0ABW9Z415</accession>
<dbReference type="EMBL" id="JAAAXJ010000031">
    <property type="protein sequence ID" value="NBJ27200.1"/>
    <property type="molecule type" value="Genomic_DNA"/>
</dbReference>